<keyword evidence="5" id="KW-1185">Reference proteome</keyword>
<dbReference type="PANTHER" id="PTHR32305">
    <property type="match status" value="1"/>
</dbReference>
<dbReference type="NCBIfam" id="TIGR01646">
    <property type="entry name" value="vgr_GE"/>
    <property type="match status" value="1"/>
</dbReference>
<dbReference type="Gene3D" id="4.10.220.110">
    <property type="match status" value="1"/>
</dbReference>
<proteinExistence type="inferred from homology"/>
<feature type="domain" description="Gp5/Type VI secretion system Vgr C-terminal trimerisation" evidence="3">
    <location>
        <begin position="491"/>
        <end position="596"/>
    </location>
</feature>
<dbReference type="KEGG" id="aeh:Mlg_0650"/>
<gene>
    <name evidence="4" type="ordered locus">Mlg_0650</name>
</gene>
<dbReference type="SUPFAM" id="SSF69255">
    <property type="entry name" value="gp5 N-terminal domain-like"/>
    <property type="match status" value="1"/>
</dbReference>
<dbReference type="InterPro" id="IPR050708">
    <property type="entry name" value="T6SS_VgrG/RHS"/>
</dbReference>
<dbReference type="Gene3D" id="3.55.50.10">
    <property type="entry name" value="Baseplate protein-like domains"/>
    <property type="match status" value="1"/>
</dbReference>
<dbReference type="AlphaFoldDB" id="Q0AAY3"/>
<dbReference type="OrthoDB" id="9762420at2"/>
<dbReference type="InterPro" id="IPR017847">
    <property type="entry name" value="T6SS_RhsGE_Vgr_subset"/>
</dbReference>
<dbReference type="Pfam" id="PF22178">
    <property type="entry name" value="Gp5_trimer_C"/>
    <property type="match status" value="1"/>
</dbReference>
<feature type="domain" description="Gp5/Type VI secretion system Vgr protein OB-fold" evidence="2">
    <location>
        <begin position="407"/>
        <end position="474"/>
    </location>
</feature>
<sequence length="727" mass="79704">MQTDNGLYLALSRPGVAEADLPRVTGFTLDEHLSRPFTLTLDLVHPSPDLAPDDWLEQGLALAIHQAGRVTRRVHGVVTEFQRGRTGARRTAYQLVVRPALWRLALRRNARIFQHACPLDVLHTLLSEHGITDAAFAVRHRPEPREYLVQYRESDLAFVQRLAAELGIVYFHEFDDTPEGGHRPVFTDTHRGLGQAGEWVYRPRAGGVAEGRHVHTLREAHRVRAQRATLEDRHFRTPRRRLIHAQAVDGAAGHDGAESGATPYEHYDHPGRFKTETSGRAFTRVRLGQLRADAHTAEAESDIAELRPGVRFTLDGHDAGERRRDWQVVGARHTARQPAALEEDAVLLAAEGKGDAAAGVARLNNRLTLVPADTDWRPPHDPDAGPRMEGPQIARVVGPEGEAIHCDEHGRVKVRFPWDRYAADDEHASAWLRVAQPWAGPGYGGLFLPRVGHAVIVDFLAGDPDQPVITGRVYEGHNTPPYPLPEHKTRSVLRSRSHGGEGYNELHFEDARDAERIHLHAQRDLDLHTRNDRSETIGRHSHLGVHGDRLAEIHGDEHLTVQGERRERTAGDQHLTVEGTLHQRFGTSQLVETGREVHYSAGNKVVLDAGAEITLQAGGSFIKLDPSGITLSGPGIRMNSGGRPGSGSAQQAAVPLLPGHAVPEVQYGEAGAGPEALLDARTLAPDQLRQAAGQDAALVVQCHRGPNGDCPLADCPCPTGQDDPDHA</sequence>
<dbReference type="InterPro" id="IPR006533">
    <property type="entry name" value="T6SS_Vgr_RhsGE"/>
</dbReference>
<dbReference type="RefSeq" id="WP_011628399.1">
    <property type="nucleotide sequence ID" value="NC_008340.1"/>
</dbReference>
<name>Q0AAY3_ALKEH</name>
<evidence type="ECO:0000256" key="1">
    <source>
        <dbReference type="ARBA" id="ARBA00005558"/>
    </source>
</evidence>
<dbReference type="Gene3D" id="2.30.110.50">
    <property type="match status" value="1"/>
</dbReference>
<evidence type="ECO:0000259" key="3">
    <source>
        <dbReference type="Pfam" id="PF22178"/>
    </source>
</evidence>
<evidence type="ECO:0000313" key="5">
    <source>
        <dbReference type="Proteomes" id="UP000001962"/>
    </source>
</evidence>
<dbReference type="Pfam" id="PF04717">
    <property type="entry name" value="Phage_base_V"/>
    <property type="match status" value="1"/>
</dbReference>
<dbReference type="Pfam" id="PF05954">
    <property type="entry name" value="Phage_GPD"/>
    <property type="match status" value="1"/>
</dbReference>
<dbReference type="EMBL" id="CP000453">
    <property type="protein sequence ID" value="ABI56004.1"/>
    <property type="molecule type" value="Genomic_DNA"/>
</dbReference>
<accession>Q0AAY3</accession>
<dbReference type="InterPro" id="IPR006531">
    <property type="entry name" value="Gp5/Vgr_OB"/>
</dbReference>
<evidence type="ECO:0000313" key="4">
    <source>
        <dbReference type="EMBL" id="ABI56004.1"/>
    </source>
</evidence>
<organism evidence="4 5">
    <name type="scientific">Alkalilimnicola ehrlichii (strain ATCC BAA-1101 / DSM 17681 / MLHE-1)</name>
    <dbReference type="NCBI Taxonomy" id="187272"/>
    <lineage>
        <taxon>Bacteria</taxon>
        <taxon>Pseudomonadati</taxon>
        <taxon>Pseudomonadota</taxon>
        <taxon>Gammaproteobacteria</taxon>
        <taxon>Chromatiales</taxon>
        <taxon>Ectothiorhodospiraceae</taxon>
        <taxon>Alkalilimnicola</taxon>
    </lineage>
</organism>
<dbReference type="PANTHER" id="PTHR32305:SF11">
    <property type="entry name" value="TYPE VI SECRETION SYSTEM SPIKE PROTEIN VGRG3"/>
    <property type="match status" value="1"/>
</dbReference>
<dbReference type="InterPro" id="IPR037026">
    <property type="entry name" value="Vgr_OB-fold_dom_sf"/>
</dbReference>
<dbReference type="InterPro" id="IPR054030">
    <property type="entry name" value="Gp5_Vgr_C"/>
</dbReference>
<dbReference type="eggNOG" id="COG3501">
    <property type="taxonomic scope" value="Bacteria"/>
</dbReference>
<dbReference type="NCBIfam" id="TIGR03361">
    <property type="entry name" value="VI_Rhs_Vgr"/>
    <property type="match status" value="1"/>
</dbReference>
<evidence type="ECO:0000259" key="2">
    <source>
        <dbReference type="Pfam" id="PF04717"/>
    </source>
</evidence>
<dbReference type="Gene3D" id="2.40.50.230">
    <property type="entry name" value="Gp5 N-terminal domain"/>
    <property type="match status" value="1"/>
</dbReference>
<dbReference type="SUPFAM" id="SSF69349">
    <property type="entry name" value="Phage fibre proteins"/>
    <property type="match status" value="1"/>
</dbReference>
<dbReference type="Proteomes" id="UP000001962">
    <property type="component" value="Chromosome"/>
</dbReference>
<protein>
    <submittedName>
        <fullName evidence="4">Rhs element Vgr protein</fullName>
    </submittedName>
</protein>
<dbReference type="HOGENOM" id="CLU_004121_3_0_6"/>
<dbReference type="SUPFAM" id="SSF69279">
    <property type="entry name" value="Phage tail proteins"/>
    <property type="match status" value="2"/>
</dbReference>
<reference evidence="5" key="1">
    <citation type="submission" date="2006-08" db="EMBL/GenBank/DDBJ databases">
        <title>Complete sequence of Alkalilimnicola ehrilichei MLHE-1.</title>
        <authorList>
            <person name="Copeland A."/>
            <person name="Lucas S."/>
            <person name="Lapidus A."/>
            <person name="Barry K."/>
            <person name="Detter J.C."/>
            <person name="Glavina del Rio T."/>
            <person name="Hammon N."/>
            <person name="Israni S."/>
            <person name="Dalin E."/>
            <person name="Tice H."/>
            <person name="Pitluck S."/>
            <person name="Sims D."/>
            <person name="Brettin T."/>
            <person name="Bruce D."/>
            <person name="Han C."/>
            <person name="Tapia R."/>
            <person name="Gilna P."/>
            <person name="Schmutz J."/>
            <person name="Larimer F."/>
            <person name="Land M."/>
            <person name="Hauser L."/>
            <person name="Kyrpides N."/>
            <person name="Mikhailova N."/>
            <person name="Oremland R.S."/>
            <person name="Hoeft S.E."/>
            <person name="Switzer-Blum J."/>
            <person name="Kulp T."/>
            <person name="King G."/>
            <person name="Tabita R."/>
            <person name="Witte B."/>
            <person name="Santini J.M."/>
            <person name="Basu P."/>
            <person name="Hollibaugh J.T."/>
            <person name="Xie G."/>
            <person name="Stolz J.F."/>
            <person name="Richardson P."/>
        </authorList>
    </citation>
    <scope>NUCLEOTIDE SEQUENCE [LARGE SCALE GENOMIC DNA]</scope>
    <source>
        <strain evidence="5">ATCC BAA-1101 / DSM 17681 / MLHE-1</strain>
    </source>
</reference>
<comment type="similarity">
    <text evidence="1">Belongs to the VgrG protein family.</text>
</comment>